<reference evidence="1" key="2">
    <citation type="submission" date="2025-09" db="UniProtKB">
        <authorList>
            <consortium name="Ensembl"/>
        </authorList>
    </citation>
    <scope>IDENTIFICATION</scope>
</reference>
<evidence type="ECO:0000313" key="2">
    <source>
        <dbReference type="Proteomes" id="UP000261600"/>
    </source>
</evidence>
<reference evidence="1" key="1">
    <citation type="submission" date="2025-08" db="UniProtKB">
        <authorList>
            <consortium name="Ensembl"/>
        </authorList>
    </citation>
    <scope>IDENTIFICATION</scope>
</reference>
<protein>
    <submittedName>
        <fullName evidence="1">Uncharacterized protein</fullName>
    </submittedName>
</protein>
<dbReference type="Proteomes" id="UP000261600">
    <property type="component" value="Unplaced"/>
</dbReference>
<keyword evidence="2" id="KW-1185">Reference proteome</keyword>
<organism evidence="1 2">
    <name type="scientific">Monopterus albus</name>
    <name type="common">Swamp eel</name>
    <dbReference type="NCBI Taxonomy" id="43700"/>
    <lineage>
        <taxon>Eukaryota</taxon>
        <taxon>Metazoa</taxon>
        <taxon>Chordata</taxon>
        <taxon>Craniata</taxon>
        <taxon>Vertebrata</taxon>
        <taxon>Euteleostomi</taxon>
        <taxon>Actinopterygii</taxon>
        <taxon>Neopterygii</taxon>
        <taxon>Teleostei</taxon>
        <taxon>Neoteleostei</taxon>
        <taxon>Acanthomorphata</taxon>
        <taxon>Anabantaria</taxon>
        <taxon>Synbranchiformes</taxon>
        <taxon>Synbranchidae</taxon>
        <taxon>Monopterus</taxon>
    </lineage>
</organism>
<proteinExistence type="predicted"/>
<evidence type="ECO:0000313" key="1">
    <source>
        <dbReference type="Ensembl" id="ENSMALP00000025287.1"/>
    </source>
</evidence>
<dbReference type="Ensembl" id="ENSMALT00000025760.1">
    <property type="protein sequence ID" value="ENSMALP00000025287.1"/>
    <property type="gene ID" value="ENSMALG00000017601.1"/>
</dbReference>
<accession>A0A3Q3K9H4</accession>
<name>A0A3Q3K9H4_MONAL</name>
<sequence>MTEEFDEDVVFENSPLLQYLHDLGQHEYHCSKEETSVAQTLLPWLMETY</sequence>
<dbReference type="AlphaFoldDB" id="A0A3Q3K9H4"/>